<comment type="caution">
    <text evidence="1">The sequence shown here is derived from an EMBL/GenBank/DDBJ whole genome shotgun (WGS) entry which is preliminary data.</text>
</comment>
<evidence type="ECO:0000313" key="2">
    <source>
        <dbReference type="Proteomes" id="UP000023152"/>
    </source>
</evidence>
<proteinExistence type="predicted"/>
<keyword evidence="2" id="KW-1185">Reference proteome</keyword>
<evidence type="ECO:0000313" key="1">
    <source>
        <dbReference type="EMBL" id="ETO20298.1"/>
    </source>
</evidence>
<name>X6N333_RETFI</name>
<sequence length="135" mass="15676">MFVSVFNLIGKTIHSTLLQKKRFASKTKGLNNISEQATVQRETNKQKKNWEKKGGGVTKKTTQRMQLTIVKVIVGQVSCETKETKQLCFFFQCCNYISPAIQSVNIQHTKKKKQYRLKKLLQRPKVIDMNKKKKK</sequence>
<dbReference type="AlphaFoldDB" id="X6N333"/>
<reference evidence="1 2" key="1">
    <citation type="journal article" date="2013" name="Curr. Biol.">
        <title>The Genome of the Foraminiferan Reticulomyxa filosa.</title>
        <authorList>
            <person name="Glockner G."/>
            <person name="Hulsmann N."/>
            <person name="Schleicher M."/>
            <person name="Noegel A.A."/>
            <person name="Eichinger L."/>
            <person name="Gallinger C."/>
            <person name="Pawlowski J."/>
            <person name="Sierra R."/>
            <person name="Euteneuer U."/>
            <person name="Pillet L."/>
            <person name="Moustafa A."/>
            <person name="Platzer M."/>
            <person name="Groth M."/>
            <person name="Szafranski K."/>
            <person name="Schliwa M."/>
        </authorList>
    </citation>
    <scope>NUCLEOTIDE SEQUENCE [LARGE SCALE GENOMIC DNA]</scope>
</reference>
<organism evidence="1 2">
    <name type="scientific">Reticulomyxa filosa</name>
    <dbReference type="NCBI Taxonomy" id="46433"/>
    <lineage>
        <taxon>Eukaryota</taxon>
        <taxon>Sar</taxon>
        <taxon>Rhizaria</taxon>
        <taxon>Retaria</taxon>
        <taxon>Foraminifera</taxon>
        <taxon>Monothalamids</taxon>
        <taxon>Reticulomyxidae</taxon>
        <taxon>Reticulomyxa</taxon>
    </lineage>
</organism>
<dbReference type="Proteomes" id="UP000023152">
    <property type="component" value="Unassembled WGS sequence"/>
</dbReference>
<protein>
    <submittedName>
        <fullName evidence="1">Uncharacterized protein</fullName>
    </submittedName>
</protein>
<gene>
    <name evidence="1" type="ORF">RFI_16919</name>
</gene>
<dbReference type="EMBL" id="ASPP01012752">
    <property type="protein sequence ID" value="ETO20298.1"/>
    <property type="molecule type" value="Genomic_DNA"/>
</dbReference>
<accession>X6N333</accession>